<evidence type="ECO:0000256" key="1">
    <source>
        <dbReference type="ARBA" id="ARBA00006623"/>
    </source>
</evidence>
<evidence type="ECO:0000259" key="2">
    <source>
        <dbReference type="Pfam" id="PF05603"/>
    </source>
</evidence>
<dbReference type="GO" id="GO:0061608">
    <property type="term" value="F:nuclear import signal receptor activity"/>
    <property type="evidence" value="ECO:0007669"/>
    <property type="project" value="TreeGrafter"/>
</dbReference>
<keyword evidence="5" id="KW-1185">Reference proteome</keyword>
<organism evidence="4 5">
    <name type="scientific">Paramuricea clavata</name>
    <name type="common">Red gorgonian</name>
    <name type="synonym">Violescent sea-whip</name>
    <dbReference type="NCBI Taxonomy" id="317549"/>
    <lineage>
        <taxon>Eukaryota</taxon>
        <taxon>Metazoa</taxon>
        <taxon>Cnidaria</taxon>
        <taxon>Anthozoa</taxon>
        <taxon>Octocorallia</taxon>
        <taxon>Malacalcyonacea</taxon>
        <taxon>Plexauridae</taxon>
        <taxon>Paramuricea</taxon>
    </lineage>
</organism>
<dbReference type="GO" id="GO:0030544">
    <property type="term" value="F:Hsp70 protein binding"/>
    <property type="evidence" value="ECO:0007669"/>
    <property type="project" value="TreeGrafter"/>
</dbReference>
<dbReference type="InterPro" id="IPR008493">
    <property type="entry name" value="Hikeshi-like_N"/>
</dbReference>
<dbReference type="AlphaFoldDB" id="A0A7D9J487"/>
<comment type="similarity">
    <text evidence="1">Belongs to the OPI10 family.</text>
</comment>
<reference evidence="4" key="1">
    <citation type="submission" date="2020-04" db="EMBL/GenBank/DDBJ databases">
        <authorList>
            <person name="Alioto T."/>
            <person name="Alioto T."/>
            <person name="Gomez Garrido J."/>
        </authorList>
    </citation>
    <scope>NUCLEOTIDE SEQUENCE</scope>
    <source>
        <strain evidence="4">A484AB</strain>
    </source>
</reference>
<feature type="domain" description="Hikeshi-like C-terminal" evidence="3">
    <location>
        <begin position="127"/>
        <end position="185"/>
    </location>
</feature>
<feature type="non-terminal residue" evidence="4">
    <location>
        <position position="1"/>
    </location>
</feature>
<dbReference type="Pfam" id="PF05603">
    <property type="entry name" value="Hikeshi-like_N"/>
    <property type="match status" value="1"/>
</dbReference>
<evidence type="ECO:0000313" key="5">
    <source>
        <dbReference type="Proteomes" id="UP001152795"/>
    </source>
</evidence>
<evidence type="ECO:0000313" key="4">
    <source>
        <dbReference type="EMBL" id="CAB4021539.1"/>
    </source>
</evidence>
<dbReference type="Proteomes" id="UP001152795">
    <property type="component" value="Unassembled WGS sequence"/>
</dbReference>
<protein>
    <submittedName>
        <fullName evidence="4">Uncharacterized protein</fullName>
    </submittedName>
</protein>
<gene>
    <name evidence="4" type="ORF">PACLA_8A088984</name>
</gene>
<name>A0A7D9J487_PARCT</name>
<feature type="domain" description="Hikeshi-like N-terminal" evidence="2">
    <location>
        <begin position="1"/>
        <end position="118"/>
    </location>
</feature>
<sequence length="185" mass="20689">IQTDFQQVTENQFVLSLAEPDKVHHIVICLLGTVPFPEGMGGGVFFSWPGPQPAWQLLGHISNTKPSAIFKISQLHKTAESNPFGTNFSTPSQEGMALIGISVEPSNDLAQQTPALNTTPSNLNAQVEFTMKMLEHFVNYASSFGLQQSQMTPNPQETYVPMSAVQKWFENFQRKMTNDPDFWRK</sequence>
<dbReference type="GO" id="GO:0005634">
    <property type="term" value="C:nucleus"/>
    <property type="evidence" value="ECO:0007669"/>
    <property type="project" value="TreeGrafter"/>
</dbReference>
<accession>A0A7D9J487</accession>
<proteinExistence type="inferred from homology"/>
<dbReference type="PANTHER" id="PTHR12925">
    <property type="entry name" value="HIKESHI FAMILY MEMBER"/>
    <property type="match status" value="1"/>
</dbReference>
<dbReference type="InterPro" id="IPR031318">
    <property type="entry name" value="OPI10"/>
</dbReference>
<dbReference type="OrthoDB" id="10248398at2759"/>
<dbReference type="GO" id="GO:0005829">
    <property type="term" value="C:cytosol"/>
    <property type="evidence" value="ECO:0007669"/>
    <property type="project" value="TreeGrafter"/>
</dbReference>
<dbReference type="InterPro" id="IPR048364">
    <property type="entry name" value="Hikeshi-like_C"/>
</dbReference>
<evidence type="ECO:0000259" key="3">
    <source>
        <dbReference type="Pfam" id="PF21057"/>
    </source>
</evidence>
<dbReference type="EMBL" id="CACRXK020011491">
    <property type="protein sequence ID" value="CAB4021539.1"/>
    <property type="molecule type" value="Genomic_DNA"/>
</dbReference>
<dbReference type="Pfam" id="PF21057">
    <property type="entry name" value="Hikeshi-like_C"/>
    <property type="match status" value="1"/>
</dbReference>
<dbReference type="GO" id="GO:0006606">
    <property type="term" value="P:protein import into nucleus"/>
    <property type="evidence" value="ECO:0007669"/>
    <property type="project" value="TreeGrafter"/>
</dbReference>
<comment type="caution">
    <text evidence="4">The sequence shown here is derived from an EMBL/GenBank/DDBJ whole genome shotgun (WGS) entry which is preliminary data.</text>
</comment>
<dbReference type="PANTHER" id="PTHR12925:SF0">
    <property type="entry name" value="PROTEIN HIKESHI"/>
    <property type="match status" value="1"/>
</dbReference>